<dbReference type="STRING" id="686832.A0A0C2XID7"/>
<reference evidence="3 4" key="1">
    <citation type="submission" date="2014-04" db="EMBL/GenBank/DDBJ databases">
        <authorList>
            <consortium name="DOE Joint Genome Institute"/>
            <person name="Kuo A."/>
            <person name="Gay G."/>
            <person name="Dore J."/>
            <person name="Kohler A."/>
            <person name="Nagy L.G."/>
            <person name="Floudas D."/>
            <person name="Copeland A."/>
            <person name="Barry K.W."/>
            <person name="Cichocki N."/>
            <person name="Veneault-Fourrey C."/>
            <person name="LaButti K."/>
            <person name="Lindquist E.A."/>
            <person name="Lipzen A."/>
            <person name="Lundell T."/>
            <person name="Morin E."/>
            <person name="Murat C."/>
            <person name="Sun H."/>
            <person name="Tunlid A."/>
            <person name="Henrissat B."/>
            <person name="Grigoriev I.V."/>
            <person name="Hibbett D.S."/>
            <person name="Martin F."/>
            <person name="Nordberg H.P."/>
            <person name="Cantor M.N."/>
            <person name="Hua S.X."/>
        </authorList>
    </citation>
    <scope>NUCLEOTIDE SEQUENCE [LARGE SCALE GENOMIC DNA]</scope>
    <source>
        <strain evidence="4">h7</strain>
    </source>
</reference>
<dbReference type="Pfam" id="PF04185">
    <property type="entry name" value="Phosphoesterase"/>
    <property type="match status" value="1"/>
</dbReference>
<feature type="chain" id="PRO_5002158721" description="Phosphoesterase" evidence="2">
    <location>
        <begin position="21"/>
        <end position="438"/>
    </location>
</feature>
<dbReference type="InterPro" id="IPR017850">
    <property type="entry name" value="Alkaline_phosphatase_core_sf"/>
</dbReference>
<dbReference type="GO" id="GO:0009395">
    <property type="term" value="P:phospholipid catabolic process"/>
    <property type="evidence" value="ECO:0007669"/>
    <property type="project" value="TreeGrafter"/>
</dbReference>
<dbReference type="InterPro" id="IPR007312">
    <property type="entry name" value="Phosphoesterase"/>
</dbReference>
<keyword evidence="4" id="KW-1185">Reference proteome</keyword>
<reference evidence="4" key="2">
    <citation type="submission" date="2015-01" db="EMBL/GenBank/DDBJ databases">
        <title>Evolutionary Origins and Diversification of the Mycorrhizal Mutualists.</title>
        <authorList>
            <consortium name="DOE Joint Genome Institute"/>
            <consortium name="Mycorrhizal Genomics Consortium"/>
            <person name="Kohler A."/>
            <person name="Kuo A."/>
            <person name="Nagy L.G."/>
            <person name="Floudas D."/>
            <person name="Copeland A."/>
            <person name="Barry K.W."/>
            <person name="Cichocki N."/>
            <person name="Veneault-Fourrey C."/>
            <person name="LaButti K."/>
            <person name="Lindquist E.A."/>
            <person name="Lipzen A."/>
            <person name="Lundell T."/>
            <person name="Morin E."/>
            <person name="Murat C."/>
            <person name="Riley R."/>
            <person name="Ohm R."/>
            <person name="Sun H."/>
            <person name="Tunlid A."/>
            <person name="Henrissat B."/>
            <person name="Grigoriev I.V."/>
            <person name="Hibbett D.S."/>
            <person name="Martin F."/>
        </authorList>
    </citation>
    <scope>NUCLEOTIDE SEQUENCE [LARGE SCALE GENOMIC DNA]</scope>
    <source>
        <strain evidence="4">h7</strain>
    </source>
</reference>
<dbReference type="SUPFAM" id="SSF53649">
    <property type="entry name" value="Alkaline phosphatase-like"/>
    <property type="match status" value="1"/>
</dbReference>
<evidence type="ECO:0000256" key="2">
    <source>
        <dbReference type="SAM" id="SignalP"/>
    </source>
</evidence>
<dbReference type="AlphaFoldDB" id="A0A0C2XID7"/>
<feature type="signal peptide" evidence="2">
    <location>
        <begin position="1"/>
        <end position="20"/>
    </location>
</feature>
<sequence>MVHLRNTFLVLASYVAVASAVTFRDNIKNVVVLVEENRSFDWFFGDLSYSTAIDNLRNLGHTYCNPGNVTAPNGPKVCAAATAANVQHDDPNHSISGVTFQIFSTFHPNEALSPSQVMQAETMLGFLQEQENAFGTTNLTRAGEALNYISEAHIPVYRTLAQNFVLFDRWFADVPGPTNPNRAYLTSGASHGHGKNDASFTTFGLPQRSIFQQLSENNITWINYFYSSFNPDAEFYSWTKTTGKVATNVKPIAQFFTDASAGKLPQFTYINPECCSSDSLHPPSPINNGEGWTKRIYEAIRSSPQWNNTLFLLTFDEHGGFADHVSPPVGVPNPDGLTYTETAGDGKSYTFKFDRLGVRVPTLLISPWVGKAVIEHNGINNGLTYTHSSLAAFISTLWNLDGGTALTPRTAFASSFEHLITNMLRTDAPLTLPAPVPF</sequence>
<accession>A0A0C2XID7</accession>
<dbReference type="HOGENOM" id="CLU_029943_0_0_1"/>
<keyword evidence="1" id="KW-0378">Hydrolase</keyword>
<proteinExistence type="predicted"/>
<dbReference type="GO" id="GO:0042578">
    <property type="term" value="F:phosphoric ester hydrolase activity"/>
    <property type="evidence" value="ECO:0007669"/>
    <property type="project" value="UniProtKB-ARBA"/>
</dbReference>
<evidence type="ECO:0000256" key="1">
    <source>
        <dbReference type="ARBA" id="ARBA00022801"/>
    </source>
</evidence>
<dbReference type="PANTHER" id="PTHR31956">
    <property type="entry name" value="NON-SPECIFIC PHOSPHOLIPASE C4-RELATED"/>
    <property type="match status" value="1"/>
</dbReference>
<dbReference type="PANTHER" id="PTHR31956:SF1">
    <property type="entry name" value="NON-SPECIFIC PHOSPHOLIPASE C1"/>
    <property type="match status" value="1"/>
</dbReference>
<dbReference type="Gene3D" id="3.40.720.10">
    <property type="entry name" value="Alkaline Phosphatase, subunit A"/>
    <property type="match status" value="2"/>
</dbReference>
<gene>
    <name evidence="3" type="ORF">M413DRAFT_76963</name>
</gene>
<organism evidence="3 4">
    <name type="scientific">Hebeloma cylindrosporum</name>
    <dbReference type="NCBI Taxonomy" id="76867"/>
    <lineage>
        <taxon>Eukaryota</taxon>
        <taxon>Fungi</taxon>
        <taxon>Dikarya</taxon>
        <taxon>Basidiomycota</taxon>
        <taxon>Agaricomycotina</taxon>
        <taxon>Agaricomycetes</taxon>
        <taxon>Agaricomycetidae</taxon>
        <taxon>Agaricales</taxon>
        <taxon>Agaricineae</taxon>
        <taxon>Hymenogastraceae</taxon>
        <taxon>Hebeloma</taxon>
    </lineage>
</organism>
<evidence type="ECO:0000313" key="4">
    <source>
        <dbReference type="Proteomes" id="UP000053424"/>
    </source>
</evidence>
<dbReference type="EMBL" id="KN831796">
    <property type="protein sequence ID" value="KIM37583.1"/>
    <property type="molecule type" value="Genomic_DNA"/>
</dbReference>
<evidence type="ECO:0000313" key="3">
    <source>
        <dbReference type="EMBL" id="KIM37583.1"/>
    </source>
</evidence>
<dbReference type="Proteomes" id="UP000053424">
    <property type="component" value="Unassembled WGS sequence"/>
</dbReference>
<name>A0A0C2XID7_HEBCY</name>
<keyword evidence="2" id="KW-0732">Signal</keyword>
<protein>
    <recommendedName>
        <fullName evidence="5">Phosphoesterase</fullName>
    </recommendedName>
</protein>
<dbReference type="OrthoDB" id="5135119at2759"/>
<evidence type="ECO:0008006" key="5">
    <source>
        <dbReference type="Google" id="ProtNLM"/>
    </source>
</evidence>